<organism evidence="12 13">
    <name type="scientific">Candida albicans (strain SC5314 / ATCC MYA-2876)</name>
    <name type="common">Yeast</name>
    <dbReference type="NCBI Taxonomy" id="237561"/>
    <lineage>
        <taxon>Eukaryota</taxon>
        <taxon>Fungi</taxon>
        <taxon>Dikarya</taxon>
        <taxon>Ascomycota</taxon>
        <taxon>Saccharomycotina</taxon>
        <taxon>Pichiomycetes</taxon>
        <taxon>Debaryomycetaceae</taxon>
        <taxon>Candida/Lodderomyces clade</taxon>
        <taxon>Candida</taxon>
    </lineage>
</organism>
<evidence type="ECO:0000256" key="5">
    <source>
        <dbReference type="ARBA" id="ARBA00022927"/>
    </source>
</evidence>
<name>A0A1D8PGA1_CANAL</name>
<dbReference type="Pfam" id="PF10475">
    <property type="entry name" value="Vps54_N"/>
    <property type="match status" value="1"/>
</dbReference>
<comment type="subcellular location">
    <subcellularLocation>
        <location evidence="1">Golgi apparatus</location>
        <location evidence="1">trans-Golgi network</location>
    </subcellularLocation>
</comment>
<feature type="region of interest" description="Disordered" evidence="8">
    <location>
        <begin position="785"/>
        <end position="814"/>
    </location>
</feature>
<dbReference type="InterPro" id="IPR039745">
    <property type="entry name" value="Vps54"/>
</dbReference>
<proteinExistence type="inferred from homology"/>
<dbReference type="InterPro" id="IPR019515">
    <property type="entry name" value="VPS54_N"/>
</dbReference>
<keyword evidence="5" id="KW-0653">Protein transport</keyword>
<dbReference type="AlphaFoldDB" id="A0A1D8PGA1"/>
<evidence type="ECO:0000313" key="12">
    <source>
        <dbReference type="EMBL" id="AOW27165.1"/>
    </source>
</evidence>
<feature type="region of interest" description="Disordered" evidence="8">
    <location>
        <begin position="1"/>
        <end position="68"/>
    </location>
</feature>
<dbReference type="PANTHER" id="PTHR12965">
    <property type="entry name" value="VACUOLAR PROTEIN SORTING 54"/>
    <property type="match status" value="1"/>
</dbReference>
<feature type="compositionally biased region" description="Polar residues" evidence="8">
    <location>
        <begin position="1"/>
        <end position="21"/>
    </location>
</feature>
<dbReference type="GO" id="GO:0019905">
    <property type="term" value="F:syntaxin binding"/>
    <property type="evidence" value="ECO:0000318"/>
    <property type="project" value="GO_Central"/>
</dbReference>
<keyword evidence="6" id="KW-0333">Golgi apparatus</keyword>
<dbReference type="OrthoDB" id="10259024at2759"/>
<dbReference type="GO" id="GO:0042147">
    <property type="term" value="P:retrograde transport, endosome to Golgi"/>
    <property type="evidence" value="ECO:0000318"/>
    <property type="project" value="GO_Central"/>
</dbReference>
<evidence type="ECO:0000256" key="2">
    <source>
        <dbReference type="ARBA" id="ARBA00009150"/>
    </source>
</evidence>
<dbReference type="GO" id="GO:0005829">
    <property type="term" value="C:cytosol"/>
    <property type="evidence" value="ECO:0007669"/>
    <property type="project" value="GOC"/>
</dbReference>
<dbReference type="GO" id="GO:0015031">
    <property type="term" value="P:protein transport"/>
    <property type="evidence" value="ECO:0007669"/>
    <property type="project" value="UniProtKB-KW"/>
</dbReference>
<dbReference type="KEGG" id="cal:CAALFM_C201170CA"/>
<reference evidence="12 13" key="2">
    <citation type="journal article" date="2007" name="Genome Biol.">
        <title>Assembly of the Candida albicans genome into sixteen supercontigs aligned on the eight chromosomes.</title>
        <authorList>
            <person name="van het Hoog M."/>
            <person name="Rast T.J."/>
            <person name="Martchenko M."/>
            <person name="Grindle S."/>
            <person name="Dignard D."/>
            <person name="Hogues H."/>
            <person name="Cuomo C."/>
            <person name="Berriman M."/>
            <person name="Scherer S."/>
            <person name="Magee B.B."/>
            <person name="Whiteway M."/>
            <person name="Chibana H."/>
            <person name="Nantel A."/>
            <person name="Magee P.T."/>
        </authorList>
    </citation>
    <scope>GENOME REANNOTATION</scope>
    <source>
        <strain evidence="13">SC5314 / ATCC MYA-2876</strain>
    </source>
</reference>
<dbReference type="CGD" id="CAL0000193179">
    <property type="gene designation" value="VPS54"/>
</dbReference>
<evidence type="ECO:0000256" key="1">
    <source>
        <dbReference type="ARBA" id="ARBA00004601"/>
    </source>
</evidence>
<evidence type="ECO:0000256" key="4">
    <source>
        <dbReference type="ARBA" id="ARBA00022448"/>
    </source>
</evidence>
<dbReference type="PANTHER" id="PTHR12965:SF0">
    <property type="entry name" value="VACUOLAR PROTEIN SORTING-ASSOCIATED PROTEIN 54"/>
    <property type="match status" value="1"/>
</dbReference>
<dbReference type="GO" id="GO:0000938">
    <property type="term" value="C:GARP complex"/>
    <property type="evidence" value="ECO:0000318"/>
    <property type="project" value="GO_Central"/>
</dbReference>
<reference evidence="12 13" key="1">
    <citation type="journal article" date="2004" name="Proc. Natl. Acad. Sci. U.S.A.">
        <title>The diploid genome sequence of Candida albicans.</title>
        <authorList>
            <person name="Jones T."/>
            <person name="Federspiel N.A."/>
            <person name="Chibana H."/>
            <person name="Dungan J."/>
            <person name="Kalman S."/>
            <person name="Magee B.B."/>
            <person name="Newport G."/>
            <person name="Thorstenson Y.R."/>
            <person name="Agabian N."/>
            <person name="Magee P.T."/>
            <person name="Davis R.W."/>
            <person name="Scherer S."/>
        </authorList>
    </citation>
    <scope>NUCLEOTIDE SEQUENCE [LARGE SCALE GENOMIC DNA]</scope>
    <source>
        <strain evidence="13">SC5314 / ATCC MYA-2876</strain>
    </source>
</reference>
<evidence type="ECO:0000256" key="6">
    <source>
        <dbReference type="ARBA" id="ARBA00023034"/>
    </source>
</evidence>
<dbReference type="EMBL" id="CP017624">
    <property type="protein sequence ID" value="AOW27165.1"/>
    <property type="molecule type" value="Genomic_DNA"/>
</dbReference>
<feature type="compositionally biased region" description="Low complexity" evidence="8">
    <location>
        <begin position="210"/>
        <end position="219"/>
    </location>
</feature>
<dbReference type="InterPro" id="IPR012501">
    <property type="entry name" value="Vps54_C"/>
</dbReference>
<gene>
    <name evidence="11" type="primary">VPS54</name>
    <name evidence="12" type="ordered locus">CAALFM_C201170CA</name>
    <name evidence="11" type="ordered locus">orf19.9558</name>
</gene>
<comment type="similarity">
    <text evidence="2">Belongs to the VPS54 family.</text>
</comment>
<accession>A0A1D8PGA1</accession>
<reference evidence="12 13" key="3">
    <citation type="journal article" date="2013" name="Genome Biol.">
        <title>Assembly of a phased diploid Candida albicans genome facilitates allele-specific measurements and provides a simple model for repeat and indel structure.</title>
        <authorList>
            <person name="Muzzey D."/>
            <person name="Schwartz K."/>
            <person name="Weissman J.S."/>
            <person name="Sherlock G."/>
        </authorList>
    </citation>
    <scope>NUCLEOTIDE SEQUENCE [LARGE SCALE GENOMIC DNA]</scope>
    <source>
        <strain evidence="13">SC5314 / ATCC MYA-2876</strain>
    </source>
</reference>
<keyword evidence="13" id="KW-1185">Reference proteome</keyword>
<evidence type="ECO:0000256" key="3">
    <source>
        <dbReference type="ARBA" id="ARBA00017665"/>
    </source>
</evidence>
<evidence type="ECO:0000259" key="10">
    <source>
        <dbReference type="Pfam" id="PF10475"/>
    </source>
</evidence>
<dbReference type="VEuPathDB" id="FungiDB:C2_01170C_A"/>
<evidence type="ECO:0000259" key="9">
    <source>
        <dbReference type="Pfam" id="PF07928"/>
    </source>
</evidence>
<evidence type="ECO:0000313" key="13">
    <source>
        <dbReference type="Proteomes" id="UP000000559"/>
    </source>
</evidence>
<protein>
    <recommendedName>
        <fullName evidence="3">Vacuolar protein sorting-associated protein 54</fullName>
    </recommendedName>
</protein>
<dbReference type="SMR" id="A0A1D8PGA1"/>
<evidence type="ECO:0000313" key="11">
    <source>
        <dbReference type="CGD" id="CAL0000193179"/>
    </source>
</evidence>
<evidence type="ECO:0000256" key="7">
    <source>
        <dbReference type="ARBA" id="ARBA00023054"/>
    </source>
</evidence>
<dbReference type="Pfam" id="PF07928">
    <property type="entry name" value="Vps54"/>
    <property type="match status" value="1"/>
</dbReference>
<sequence>MTDDSLNLPSRVSMDDSSINLNDDLVVPSENSSNSVLSSTSNVNTRTPTTIITNNNNNNHIHRGHRRTGSAISTNYRTSIDNESYISSGTFFNFANLEDQKDDIYSPLGPNSIYALTIGSDIARAKRHRAPKTNVTLIGGATTIYHVNTPTTKDIPQIQLVKLKNKVSSKELDEKYVKNIASEYKKFESSYNPLTEDILSKLAQNERKSSITSSTSSLPSPSPSSPTTIDNLKGLSTQLDAIPQVFQESDFRLDDPRVFKQVLKGTTLMFDENDPNSSITNNTELQEKLSDYLDIVEMNLVDEIAKSSDSFFSTFGDIENIQKKSTECVTNYHTLMNKIDQLEKNQSRKGLDILHKMIERKNVETLEQSLLQIQYITSLFQLANKSFTHGDYSKGLNQISAVENLLKGVDHEDITDEETQKIYPKLNLIDLSYLPAFIHLQNDLATLKRECSKGYIDGFVELLVEDLRSHFNNVPVKDTLNRIYVNKDKTKKYNSNPINTTYLNFDETTKATLREFVSNLAKAGSLSQAYSNYQSKFITEIKDIIKQNLPLQKSTDMSNTSSRASPISNAEPVPPKQSNALSSNIKTLTPKEFENMLSKTYAQLSECLRRLTVHQKLLLDIALTSIPPTSDIDIMSLDITNAIHKAIELTQIRLMKVINVRSEQTGDLPIPFYFRLYSITSAYLQECEMINPAFAFNGAGNVLSEWFNNHVNYFVHRVHVNSVKSMINECMKENWKITDKSDLFAPAQTIINEFIGYGEYITSNGSSGFSGDTWLKDFDFYESDDQEKDTTEDKNGGEASSSSGSGSGSGSVSTKKLTIGEQEFSVPSLVLKALPHIKDYLVISKAFPNYTSTIENNLLTYFKDMNSKASQAVLGAGATKTAGLKHITVTNICVCYLFLEVVMKIMDILTVSEVDFDDVMGSYKEHQNQLVLKIGMIVRDRGASETVGKILHRVLGDERAERIMSELGIGTPQPVSQE</sequence>
<dbReference type="RefSeq" id="XP_719456.2">
    <property type="nucleotide sequence ID" value="XM_714363.2"/>
</dbReference>
<feature type="domain" description="Vacuolar protein sorting-associated protein 54 N-terminal" evidence="10">
    <location>
        <begin position="284"/>
        <end position="407"/>
    </location>
</feature>
<dbReference type="STRING" id="237561.A0A1D8PGA1"/>
<dbReference type="FunCoup" id="A0A1D8PGA1">
    <property type="interactions" value="465"/>
</dbReference>
<keyword evidence="4" id="KW-0813">Transport</keyword>
<feature type="region of interest" description="Disordered" evidence="8">
    <location>
        <begin position="552"/>
        <end position="582"/>
    </location>
</feature>
<dbReference type="InParanoid" id="A0A1D8PGA1"/>
<dbReference type="GO" id="GO:0006896">
    <property type="term" value="P:Golgi to vacuole transport"/>
    <property type="evidence" value="ECO:0000318"/>
    <property type="project" value="GO_Central"/>
</dbReference>
<feature type="compositionally biased region" description="Low complexity" evidence="8">
    <location>
        <begin position="26"/>
        <end position="59"/>
    </location>
</feature>
<keyword evidence="7" id="KW-0175">Coiled coil</keyword>
<dbReference type="Proteomes" id="UP000000559">
    <property type="component" value="Chromosome 2"/>
</dbReference>
<evidence type="ECO:0000256" key="8">
    <source>
        <dbReference type="SAM" id="MobiDB-lite"/>
    </source>
</evidence>
<feature type="compositionally biased region" description="Polar residues" evidence="8">
    <location>
        <begin position="552"/>
        <end position="568"/>
    </location>
</feature>
<feature type="region of interest" description="Disordered" evidence="8">
    <location>
        <begin position="210"/>
        <end position="232"/>
    </location>
</feature>
<dbReference type="GeneID" id="3638860"/>
<feature type="domain" description="Vacuolar protein sorting-associated protein 54 C-terminal" evidence="9">
    <location>
        <begin position="822"/>
        <end position="941"/>
    </location>
</feature>
<dbReference type="eggNOG" id="KOG2115">
    <property type="taxonomic scope" value="Eukaryota"/>
</dbReference>